<dbReference type="AlphaFoldDB" id="A0A2S5KID3"/>
<dbReference type="SUPFAM" id="SSF53850">
    <property type="entry name" value="Periplasmic binding protein-like II"/>
    <property type="match status" value="1"/>
</dbReference>
<dbReference type="EMBL" id="PRLP01000154">
    <property type="protein sequence ID" value="PPC74269.1"/>
    <property type="molecule type" value="Genomic_DNA"/>
</dbReference>
<dbReference type="Gene3D" id="3.40.190.10">
    <property type="entry name" value="Periplasmic binding protein-like II"/>
    <property type="match status" value="2"/>
</dbReference>
<dbReference type="InterPro" id="IPR036390">
    <property type="entry name" value="WH_DNA-bd_sf"/>
</dbReference>
<dbReference type="OrthoDB" id="5292387at2"/>
<feature type="domain" description="HTH lysR-type" evidence="6">
    <location>
        <begin position="40"/>
        <end position="90"/>
    </location>
</feature>
<comment type="similarity">
    <text evidence="1">Belongs to the LysR transcriptional regulatory family.</text>
</comment>
<sequence length="330" mass="36362">MTQAIRALARTCTGSCTRNSSARNSSARNSNADQAGTGSALLTVREELNFNRAAERLHITQPALSRQIQQLEGSIPAVLFERSSKRVDLTEAGRNFYHHALRIVSELQAAARESRLLSQGQQGTLAIGIFGSSILDLVPQVLKQFSARYPDVNVALHPMDKDMQIQALRERRLTVGFNRLVPAEPDIEQEYVRTEPLMVAMADTHPLADAASIRMEEILQQPLILYPRGVRRSLVMQVFKLFDEYNATPVVAQEVTDVTTAVALVAGGLGITILPRAASNLRLPGVIYKPLISRGAAINSSIELICMYRRGDTSPILNGFLQILRTFSDK</sequence>
<dbReference type="PANTHER" id="PTHR30346:SF28">
    <property type="entry name" value="HTH-TYPE TRANSCRIPTIONAL REGULATOR CYNR"/>
    <property type="match status" value="1"/>
</dbReference>
<dbReference type="GO" id="GO:0003677">
    <property type="term" value="F:DNA binding"/>
    <property type="evidence" value="ECO:0007669"/>
    <property type="project" value="UniProtKB-KW"/>
</dbReference>
<evidence type="ECO:0000256" key="1">
    <source>
        <dbReference type="ARBA" id="ARBA00009437"/>
    </source>
</evidence>
<reference evidence="7 8" key="1">
    <citation type="submission" date="2018-02" db="EMBL/GenBank/DDBJ databases">
        <title>novel marine gammaproteobacteria from coastal saline agro ecosystem.</title>
        <authorList>
            <person name="Krishnan R."/>
            <person name="Ramesh Kumar N."/>
        </authorList>
    </citation>
    <scope>NUCLEOTIDE SEQUENCE [LARGE SCALE GENOMIC DNA]</scope>
    <source>
        <strain evidence="7 8">228</strain>
    </source>
</reference>
<dbReference type="Gene3D" id="1.10.10.10">
    <property type="entry name" value="Winged helix-like DNA-binding domain superfamily/Winged helix DNA-binding domain"/>
    <property type="match status" value="1"/>
</dbReference>
<name>A0A2S5KID3_9PROT</name>
<dbReference type="Pfam" id="PF00126">
    <property type="entry name" value="HTH_1"/>
    <property type="match status" value="1"/>
</dbReference>
<dbReference type="Pfam" id="PF03466">
    <property type="entry name" value="LysR_substrate"/>
    <property type="match status" value="1"/>
</dbReference>
<comment type="caution">
    <text evidence="7">The sequence shown here is derived from an EMBL/GenBank/DDBJ whole genome shotgun (WGS) entry which is preliminary data.</text>
</comment>
<dbReference type="FunFam" id="1.10.10.10:FF:000001">
    <property type="entry name" value="LysR family transcriptional regulator"/>
    <property type="match status" value="1"/>
</dbReference>
<dbReference type="SUPFAM" id="SSF46785">
    <property type="entry name" value="Winged helix' DNA-binding domain"/>
    <property type="match status" value="1"/>
</dbReference>
<accession>A0A2S5KID3</accession>
<dbReference type="InterPro" id="IPR036388">
    <property type="entry name" value="WH-like_DNA-bd_sf"/>
</dbReference>
<dbReference type="PANTHER" id="PTHR30346">
    <property type="entry name" value="TRANSCRIPTIONAL DUAL REGULATOR HCAR-RELATED"/>
    <property type="match status" value="1"/>
</dbReference>
<dbReference type="Proteomes" id="UP000238196">
    <property type="component" value="Unassembled WGS sequence"/>
</dbReference>
<dbReference type="InterPro" id="IPR005119">
    <property type="entry name" value="LysR_subst-bd"/>
</dbReference>
<keyword evidence="2" id="KW-0805">Transcription regulation</keyword>
<dbReference type="PRINTS" id="PR00039">
    <property type="entry name" value="HTHLYSR"/>
</dbReference>
<keyword evidence="3" id="KW-0238">DNA-binding</keyword>
<gene>
    <name evidence="7" type="ORF">C4K68_26815</name>
</gene>
<dbReference type="InterPro" id="IPR000847">
    <property type="entry name" value="LysR_HTH_N"/>
</dbReference>
<protein>
    <submittedName>
        <fullName evidence="7">LysR family transcriptional regulator</fullName>
    </submittedName>
</protein>
<evidence type="ECO:0000259" key="6">
    <source>
        <dbReference type="PROSITE" id="PS50931"/>
    </source>
</evidence>
<organism evidence="7 8">
    <name type="scientific">Proteobacteria bacterium 228</name>
    <dbReference type="NCBI Taxonomy" id="2083153"/>
    <lineage>
        <taxon>Bacteria</taxon>
        <taxon>Pseudomonadati</taxon>
        <taxon>Pseudomonadota</taxon>
    </lineage>
</organism>
<keyword evidence="4" id="KW-0804">Transcription</keyword>
<evidence type="ECO:0000313" key="7">
    <source>
        <dbReference type="EMBL" id="PPC74269.1"/>
    </source>
</evidence>
<evidence type="ECO:0000256" key="4">
    <source>
        <dbReference type="ARBA" id="ARBA00023163"/>
    </source>
</evidence>
<evidence type="ECO:0000256" key="5">
    <source>
        <dbReference type="SAM" id="MobiDB-lite"/>
    </source>
</evidence>
<evidence type="ECO:0000256" key="2">
    <source>
        <dbReference type="ARBA" id="ARBA00023015"/>
    </source>
</evidence>
<dbReference type="PROSITE" id="PS50931">
    <property type="entry name" value="HTH_LYSR"/>
    <property type="match status" value="1"/>
</dbReference>
<dbReference type="GO" id="GO:0032993">
    <property type="term" value="C:protein-DNA complex"/>
    <property type="evidence" value="ECO:0007669"/>
    <property type="project" value="TreeGrafter"/>
</dbReference>
<proteinExistence type="inferred from homology"/>
<evidence type="ECO:0000313" key="8">
    <source>
        <dbReference type="Proteomes" id="UP000238196"/>
    </source>
</evidence>
<evidence type="ECO:0000256" key="3">
    <source>
        <dbReference type="ARBA" id="ARBA00023125"/>
    </source>
</evidence>
<feature type="compositionally biased region" description="Low complexity" evidence="5">
    <location>
        <begin position="18"/>
        <end position="32"/>
    </location>
</feature>
<dbReference type="GO" id="GO:0003700">
    <property type="term" value="F:DNA-binding transcription factor activity"/>
    <property type="evidence" value="ECO:0007669"/>
    <property type="project" value="InterPro"/>
</dbReference>
<feature type="region of interest" description="Disordered" evidence="5">
    <location>
        <begin position="16"/>
        <end position="38"/>
    </location>
</feature>